<accession>A0ABY9TQ37</accession>
<dbReference type="GO" id="GO:0016757">
    <property type="term" value="F:glycosyltransferase activity"/>
    <property type="evidence" value="ECO:0007669"/>
    <property type="project" value="UniProtKB-KW"/>
</dbReference>
<dbReference type="Proteomes" id="UP001258994">
    <property type="component" value="Chromosome"/>
</dbReference>
<name>A0ABY9TQ37_9GAMM</name>
<reference evidence="3" key="1">
    <citation type="submission" date="2023-09" db="EMBL/GenBank/DDBJ databases">
        <authorList>
            <person name="Li S."/>
            <person name="Li X."/>
            <person name="Zhang C."/>
            <person name="Zhao Z."/>
        </authorList>
    </citation>
    <scope>NUCLEOTIDE SEQUENCE [LARGE SCALE GENOMIC DNA]</scope>
    <source>
        <strain evidence="3">SQ149</strain>
    </source>
</reference>
<keyword evidence="2" id="KW-0328">Glycosyltransferase</keyword>
<dbReference type="InterPro" id="IPR050834">
    <property type="entry name" value="Glycosyltransf_2"/>
</dbReference>
<dbReference type="EC" id="2.4.-.-" evidence="2"/>
<evidence type="ECO:0000313" key="3">
    <source>
        <dbReference type="Proteomes" id="UP001258994"/>
    </source>
</evidence>
<dbReference type="InterPro" id="IPR029044">
    <property type="entry name" value="Nucleotide-diphossugar_trans"/>
</dbReference>
<keyword evidence="3" id="KW-1185">Reference proteome</keyword>
<evidence type="ECO:0000259" key="1">
    <source>
        <dbReference type="Pfam" id="PF00535"/>
    </source>
</evidence>
<dbReference type="CDD" id="cd00761">
    <property type="entry name" value="Glyco_tranf_GTA_type"/>
    <property type="match status" value="1"/>
</dbReference>
<dbReference type="PANTHER" id="PTHR43685:SF2">
    <property type="entry name" value="GLYCOSYLTRANSFERASE 2-LIKE DOMAIN-CONTAINING PROTEIN"/>
    <property type="match status" value="1"/>
</dbReference>
<protein>
    <submittedName>
        <fullName evidence="2">Glycosyltransferase family A protein</fullName>
        <ecNumber evidence="2">2.4.-.-</ecNumber>
    </submittedName>
</protein>
<gene>
    <name evidence="2" type="ORF">RGQ13_11090</name>
</gene>
<feature type="domain" description="Glycosyltransferase 2-like" evidence="1">
    <location>
        <begin position="7"/>
        <end position="138"/>
    </location>
</feature>
<dbReference type="EMBL" id="CP134145">
    <property type="protein sequence ID" value="WNC70674.1"/>
    <property type="molecule type" value="Genomic_DNA"/>
</dbReference>
<dbReference type="Pfam" id="PF00535">
    <property type="entry name" value="Glycos_transf_2"/>
    <property type="match status" value="1"/>
</dbReference>
<dbReference type="Gene3D" id="3.90.550.10">
    <property type="entry name" value="Spore Coat Polysaccharide Biosynthesis Protein SpsA, Chain A"/>
    <property type="match status" value="1"/>
</dbReference>
<keyword evidence="2" id="KW-0808">Transferase</keyword>
<dbReference type="RefSeq" id="WP_348389813.1">
    <property type="nucleotide sequence ID" value="NZ_CP134145.1"/>
</dbReference>
<evidence type="ECO:0000313" key="2">
    <source>
        <dbReference type="EMBL" id="WNC70674.1"/>
    </source>
</evidence>
<proteinExistence type="predicted"/>
<dbReference type="PANTHER" id="PTHR43685">
    <property type="entry name" value="GLYCOSYLTRANSFERASE"/>
    <property type="match status" value="1"/>
</dbReference>
<dbReference type="SUPFAM" id="SSF53448">
    <property type="entry name" value="Nucleotide-diphospho-sugar transferases"/>
    <property type="match status" value="1"/>
</dbReference>
<sequence length="319" mass="36061">MNKLNITVVIPLYNKAQHICKTLNSVYQQQNPAHEVIVVNDGSTDNSLEVVKTYKTENNLENLIIFDQGNAGVSAARNKGALSANSPFIAFLDADDLWLPLYLTKITSMIHQSPFADVFTCKYQYKLGENNYKDAKIKLTNRQHIDGILVNYFECASKGDLPFVVSSFVIKRSSFKKFGMFPLNEPMGEDQALFSHIAIHGLISYSTDIHVIYNLAAENRACINNIPKSELPFSKRLTETTELIPAIKYNDKHKKAILTFCAAHLCHLAKLNIKAMQFSNARALLADQRCWLKPKHKIGLYLWSMVAQCKNSIQLIFSR</sequence>
<organism evidence="2 3">
    <name type="scientific">Thalassotalea psychrophila</name>
    <dbReference type="NCBI Taxonomy" id="3065647"/>
    <lineage>
        <taxon>Bacteria</taxon>
        <taxon>Pseudomonadati</taxon>
        <taxon>Pseudomonadota</taxon>
        <taxon>Gammaproteobacteria</taxon>
        <taxon>Alteromonadales</taxon>
        <taxon>Colwelliaceae</taxon>
        <taxon>Thalassotalea</taxon>
    </lineage>
</organism>
<dbReference type="InterPro" id="IPR001173">
    <property type="entry name" value="Glyco_trans_2-like"/>
</dbReference>